<feature type="transmembrane region" description="Helical" evidence="1">
    <location>
        <begin position="39"/>
        <end position="56"/>
    </location>
</feature>
<sequence length="109" mass="12145">MIQYVTKTLVLPLSCSLVEVPILVASRNMMMKMSSTKRQQTFCVMFLLMLTILLISSQDNLGANAQDDCDGGDTCFARCLVRGKCDRCCKQKGYLHGKCSSLTCYCCHN</sequence>
<accession>A0A1B6QBP5</accession>
<evidence type="ECO:0000313" key="2">
    <source>
        <dbReference type="EMBL" id="KXG35347.1"/>
    </source>
</evidence>
<evidence type="ECO:0008006" key="4">
    <source>
        <dbReference type="Google" id="ProtNLM"/>
    </source>
</evidence>
<dbReference type="EMBL" id="CM000761">
    <property type="protein sequence ID" value="KXG35347.1"/>
    <property type="molecule type" value="Genomic_DNA"/>
</dbReference>
<dbReference type="Gramene" id="KXG35347">
    <property type="protein sequence ID" value="KXG35347"/>
    <property type="gene ID" value="SORBI_3002G162200"/>
</dbReference>
<reference evidence="3" key="2">
    <citation type="journal article" date="2018" name="Plant J.">
        <title>The Sorghum bicolor reference genome: improved assembly, gene annotations, a transcriptome atlas, and signatures of genome organization.</title>
        <authorList>
            <person name="McCormick R.F."/>
            <person name="Truong S.K."/>
            <person name="Sreedasyam A."/>
            <person name="Jenkins J."/>
            <person name="Shu S."/>
            <person name="Sims D."/>
            <person name="Kennedy M."/>
            <person name="Amirebrahimi M."/>
            <person name="Weers B.D."/>
            <person name="McKinley B."/>
            <person name="Mattison A."/>
            <person name="Morishige D.T."/>
            <person name="Grimwood J."/>
            <person name="Schmutz J."/>
            <person name="Mullet J.E."/>
        </authorList>
    </citation>
    <scope>NUCLEOTIDE SEQUENCE [LARGE SCALE GENOMIC DNA]</scope>
    <source>
        <strain evidence="3">cv. BTx623</strain>
    </source>
</reference>
<dbReference type="InParanoid" id="A0A1B6QBP5"/>
<dbReference type="Proteomes" id="UP000000768">
    <property type="component" value="Chromosome 2"/>
</dbReference>
<proteinExistence type="predicted"/>
<keyword evidence="3" id="KW-1185">Reference proteome</keyword>
<dbReference type="AlphaFoldDB" id="A0A1B6QBP5"/>
<reference evidence="2 3" key="1">
    <citation type="journal article" date="2009" name="Nature">
        <title>The Sorghum bicolor genome and the diversification of grasses.</title>
        <authorList>
            <person name="Paterson A.H."/>
            <person name="Bowers J.E."/>
            <person name="Bruggmann R."/>
            <person name="Dubchak I."/>
            <person name="Grimwood J."/>
            <person name="Gundlach H."/>
            <person name="Haberer G."/>
            <person name="Hellsten U."/>
            <person name="Mitros T."/>
            <person name="Poliakov A."/>
            <person name="Schmutz J."/>
            <person name="Spannagl M."/>
            <person name="Tang H."/>
            <person name="Wang X."/>
            <person name="Wicker T."/>
            <person name="Bharti A.K."/>
            <person name="Chapman J."/>
            <person name="Feltus F.A."/>
            <person name="Gowik U."/>
            <person name="Grigoriev I.V."/>
            <person name="Lyons E."/>
            <person name="Maher C.A."/>
            <person name="Martis M."/>
            <person name="Narechania A."/>
            <person name="Otillar R.P."/>
            <person name="Penning B.W."/>
            <person name="Salamov A.A."/>
            <person name="Wang Y."/>
            <person name="Zhang L."/>
            <person name="Carpita N.C."/>
            <person name="Freeling M."/>
            <person name="Gingle A.R."/>
            <person name="Hash C.T."/>
            <person name="Keller B."/>
            <person name="Klein P."/>
            <person name="Kresovich S."/>
            <person name="McCann M.C."/>
            <person name="Ming R."/>
            <person name="Peterson D.G."/>
            <person name="Mehboob-ur-Rahman"/>
            <person name="Ware D."/>
            <person name="Westhoff P."/>
            <person name="Mayer K.F."/>
            <person name="Messing J."/>
            <person name="Rokhsar D.S."/>
        </authorList>
    </citation>
    <scope>NUCLEOTIDE SEQUENCE [LARGE SCALE GENOMIC DNA]</scope>
    <source>
        <strain evidence="3">cv. BTx623</strain>
    </source>
</reference>
<evidence type="ECO:0000313" key="3">
    <source>
        <dbReference type="Proteomes" id="UP000000768"/>
    </source>
</evidence>
<gene>
    <name evidence="2" type="ORF">SORBI_3002G162200</name>
</gene>
<name>A0A1B6QBP5_SORBI</name>
<protein>
    <recommendedName>
        <fullName evidence="4">Knottin scorpion toxin-like domain-containing protein</fullName>
    </recommendedName>
</protein>
<keyword evidence="1" id="KW-0812">Transmembrane</keyword>
<evidence type="ECO:0000256" key="1">
    <source>
        <dbReference type="SAM" id="Phobius"/>
    </source>
</evidence>
<keyword evidence="1" id="KW-0472">Membrane</keyword>
<keyword evidence="1" id="KW-1133">Transmembrane helix</keyword>
<organism evidence="2 3">
    <name type="scientific">Sorghum bicolor</name>
    <name type="common">Sorghum</name>
    <name type="synonym">Sorghum vulgare</name>
    <dbReference type="NCBI Taxonomy" id="4558"/>
    <lineage>
        <taxon>Eukaryota</taxon>
        <taxon>Viridiplantae</taxon>
        <taxon>Streptophyta</taxon>
        <taxon>Embryophyta</taxon>
        <taxon>Tracheophyta</taxon>
        <taxon>Spermatophyta</taxon>
        <taxon>Magnoliopsida</taxon>
        <taxon>Liliopsida</taxon>
        <taxon>Poales</taxon>
        <taxon>Poaceae</taxon>
        <taxon>PACMAD clade</taxon>
        <taxon>Panicoideae</taxon>
        <taxon>Andropogonodae</taxon>
        <taxon>Andropogoneae</taxon>
        <taxon>Sorghinae</taxon>
        <taxon>Sorghum</taxon>
    </lineage>
</organism>